<organism evidence="1">
    <name type="scientific">Fusarium oxysporum (strain Fo5176)</name>
    <name type="common">Fusarium vascular wilt</name>
    <dbReference type="NCBI Taxonomy" id="660025"/>
    <lineage>
        <taxon>Eukaryota</taxon>
        <taxon>Fungi</taxon>
        <taxon>Dikarya</taxon>
        <taxon>Ascomycota</taxon>
        <taxon>Pezizomycotina</taxon>
        <taxon>Sordariomycetes</taxon>
        <taxon>Hypocreomycetidae</taxon>
        <taxon>Hypocreales</taxon>
        <taxon>Nectriaceae</taxon>
        <taxon>Fusarium</taxon>
        <taxon>Fusarium oxysporum species complex</taxon>
    </lineage>
</organism>
<accession>F9G4X2</accession>
<reference evidence="1" key="1">
    <citation type="journal article" date="2012" name="Mol. Plant Microbe Interact.">
        <title>A highly conserved effector in Fusarium oxysporum is required for full virulence on Arabidopsis.</title>
        <authorList>
            <person name="Thatcher L.F."/>
            <person name="Gardiner D.M."/>
            <person name="Kazan K."/>
            <person name="Manners J."/>
        </authorList>
    </citation>
    <scope>NUCLEOTIDE SEQUENCE [LARGE SCALE GENOMIC DNA]</scope>
    <source>
        <strain evidence="1">Fo5176</strain>
    </source>
</reference>
<proteinExistence type="predicted"/>
<dbReference type="EMBL" id="AFQF01003430">
    <property type="protein sequence ID" value="EGU75792.1"/>
    <property type="molecule type" value="Genomic_DNA"/>
</dbReference>
<gene>
    <name evidence="1" type="ORF">FOXB_13704</name>
</gene>
<name>F9G4X2_FUSOF</name>
<comment type="caution">
    <text evidence="1">The sequence shown here is derived from an EMBL/GenBank/DDBJ whole genome shotgun (WGS) entry which is preliminary data.</text>
</comment>
<protein>
    <submittedName>
        <fullName evidence="1">Uncharacterized protein</fullName>
    </submittedName>
</protein>
<evidence type="ECO:0000313" key="1">
    <source>
        <dbReference type="EMBL" id="EGU75792.1"/>
    </source>
</evidence>
<sequence length="10" mass="1208">MVSIKLFNKK</sequence>